<feature type="chain" id="PRO_5045471331" evidence="1">
    <location>
        <begin position="31"/>
        <end position="130"/>
    </location>
</feature>
<comment type="caution">
    <text evidence="2">The sequence shown here is derived from an EMBL/GenBank/DDBJ whole genome shotgun (WGS) entry which is preliminary data.</text>
</comment>
<protein>
    <submittedName>
        <fullName evidence="2">Uncharacterized protein</fullName>
    </submittedName>
</protein>
<gene>
    <name evidence="2" type="ORF">CVLEPA_LOCUS12878</name>
</gene>
<keyword evidence="3" id="KW-1185">Reference proteome</keyword>
<organism evidence="2 3">
    <name type="scientific">Clavelina lepadiformis</name>
    <name type="common">Light-bulb sea squirt</name>
    <name type="synonym">Ascidia lepadiformis</name>
    <dbReference type="NCBI Taxonomy" id="159417"/>
    <lineage>
        <taxon>Eukaryota</taxon>
        <taxon>Metazoa</taxon>
        <taxon>Chordata</taxon>
        <taxon>Tunicata</taxon>
        <taxon>Ascidiacea</taxon>
        <taxon>Aplousobranchia</taxon>
        <taxon>Clavelinidae</taxon>
        <taxon>Clavelina</taxon>
    </lineage>
</organism>
<accession>A0ABP0FRB0</accession>
<dbReference type="Proteomes" id="UP001642483">
    <property type="component" value="Unassembled WGS sequence"/>
</dbReference>
<proteinExistence type="predicted"/>
<dbReference type="EMBL" id="CAWYQH010000090">
    <property type="protein sequence ID" value="CAK8682194.1"/>
    <property type="molecule type" value="Genomic_DNA"/>
</dbReference>
<evidence type="ECO:0000313" key="2">
    <source>
        <dbReference type="EMBL" id="CAK8682194.1"/>
    </source>
</evidence>
<reference evidence="2 3" key="1">
    <citation type="submission" date="2024-02" db="EMBL/GenBank/DDBJ databases">
        <authorList>
            <person name="Daric V."/>
            <person name="Darras S."/>
        </authorList>
    </citation>
    <scope>NUCLEOTIDE SEQUENCE [LARGE SCALE GENOMIC DNA]</scope>
</reference>
<sequence>MMKIFYVIKWILGSLLFLLLLDLVVKPAVMAPNQKGYQDGTKLPEQRLLPETSPALNVEEENHALELNQISRKRLYEAGVDLKKHYRVSRRNGVKDNCRGVLKERLIAFGFRPTLKAIHIAIPTERCTRA</sequence>
<keyword evidence="1" id="KW-0732">Signal</keyword>
<name>A0ABP0FRB0_CLALP</name>
<feature type="signal peptide" evidence="1">
    <location>
        <begin position="1"/>
        <end position="30"/>
    </location>
</feature>
<evidence type="ECO:0000313" key="3">
    <source>
        <dbReference type="Proteomes" id="UP001642483"/>
    </source>
</evidence>
<evidence type="ECO:0000256" key="1">
    <source>
        <dbReference type="SAM" id="SignalP"/>
    </source>
</evidence>